<evidence type="ECO:0000313" key="11">
    <source>
        <dbReference type="EMBL" id="MDW0109279.1"/>
    </source>
</evidence>
<proteinExistence type="inferred from homology"/>
<dbReference type="InterPro" id="IPR002376">
    <property type="entry name" value="Formyl_transf_N"/>
</dbReference>
<evidence type="ECO:0000259" key="10">
    <source>
        <dbReference type="Pfam" id="PF02911"/>
    </source>
</evidence>
<comment type="similarity">
    <text evidence="2 8">Belongs to the Fmt family.</text>
</comment>
<dbReference type="HAMAP" id="MF_00182">
    <property type="entry name" value="Formyl_trans"/>
    <property type="match status" value="1"/>
</dbReference>
<feature type="domain" description="Formyl transferase C-terminal" evidence="10">
    <location>
        <begin position="204"/>
        <end position="302"/>
    </location>
</feature>
<dbReference type="Pfam" id="PF02911">
    <property type="entry name" value="Formyl_trans_C"/>
    <property type="match status" value="1"/>
</dbReference>
<dbReference type="RefSeq" id="WP_317934730.1">
    <property type="nucleotide sequence ID" value="NZ_JAUBDH010000002.1"/>
</dbReference>
<dbReference type="InterPro" id="IPR005794">
    <property type="entry name" value="Fmt"/>
</dbReference>
<dbReference type="InterPro" id="IPR037022">
    <property type="entry name" value="Formyl_trans_C_sf"/>
</dbReference>
<comment type="function">
    <text evidence="1 8">Attaches a formyl group to the free amino group of methionyl-tRNA(fMet). The formyl group appears to play a dual role in the initiator identity of N-formylmethionyl-tRNA by promoting its recognition by IF2 and preventing the misappropriation of this tRNA by the elongation apparatus.</text>
</comment>
<dbReference type="SUPFAM" id="SSF50486">
    <property type="entry name" value="FMT C-terminal domain-like"/>
    <property type="match status" value="1"/>
</dbReference>
<dbReference type="Proteomes" id="UP001280629">
    <property type="component" value="Unassembled WGS sequence"/>
</dbReference>
<keyword evidence="6 8" id="KW-0648">Protein biosynthesis</keyword>
<evidence type="ECO:0000256" key="5">
    <source>
        <dbReference type="ARBA" id="ARBA00022679"/>
    </source>
</evidence>
<evidence type="ECO:0000256" key="4">
    <source>
        <dbReference type="ARBA" id="ARBA00016014"/>
    </source>
</evidence>
<comment type="catalytic activity">
    <reaction evidence="7 8">
        <text>L-methionyl-tRNA(fMet) + (6R)-10-formyltetrahydrofolate = N-formyl-L-methionyl-tRNA(fMet) + (6S)-5,6,7,8-tetrahydrofolate + H(+)</text>
        <dbReference type="Rhea" id="RHEA:24380"/>
        <dbReference type="Rhea" id="RHEA-COMP:9952"/>
        <dbReference type="Rhea" id="RHEA-COMP:9953"/>
        <dbReference type="ChEBI" id="CHEBI:15378"/>
        <dbReference type="ChEBI" id="CHEBI:57453"/>
        <dbReference type="ChEBI" id="CHEBI:78530"/>
        <dbReference type="ChEBI" id="CHEBI:78844"/>
        <dbReference type="ChEBI" id="CHEBI:195366"/>
        <dbReference type="EC" id="2.1.2.9"/>
    </reaction>
</comment>
<dbReference type="PANTHER" id="PTHR11138">
    <property type="entry name" value="METHIONYL-TRNA FORMYLTRANSFERASE"/>
    <property type="match status" value="1"/>
</dbReference>
<dbReference type="InterPro" id="IPR041711">
    <property type="entry name" value="Met-tRNA-FMT_N"/>
</dbReference>
<dbReference type="Gene3D" id="3.10.25.10">
    <property type="entry name" value="Formyl transferase, C-terminal domain"/>
    <property type="match status" value="1"/>
</dbReference>
<name>A0ABU4FX39_9BACL</name>
<evidence type="ECO:0000256" key="7">
    <source>
        <dbReference type="ARBA" id="ARBA00048558"/>
    </source>
</evidence>
<dbReference type="CDD" id="cd08646">
    <property type="entry name" value="FMT_core_Met-tRNA-FMT_N"/>
    <property type="match status" value="1"/>
</dbReference>
<sequence>MSKLLFMGTPDFSVPILRMLHEEGYNIVGVVTQPDRPVGRKRVLTPPPVKAEALRLGLPVIQPEKLKGSTELEKIKELAPDLIVTAAFGQLLPKELLDVPELGCINVHASLLPAYRGGAPIHQAVMDGCAETGVTIMYMAEKLDAGDIISQAAEPILATDDTGSMFEKLSRTGELLLKETLPSILEGTNERIPQNEELVTFAKNISREQERIDWNRSGIDIHNQVRGLTPWPTAYTTFADENVKIWKTEVVQSNADGKPGEILELTKDQIIVKSGDENAVVITELQPSGKKRMTSAVFLNGSGGQWKKGDLFL</sequence>
<dbReference type="PROSITE" id="PS00373">
    <property type="entry name" value="GART"/>
    <property type="match status" value="1"/>
</dbReference>
<organism evidence="11 12">
    <name type="scientific">Sporosarcina aquimarina</name>
    <dbReference type="NCBI Taxonomy" id="114975"/>
    <lineage>
        <taxon>Bacteria</taxon>
        <taxon>Bacillati</taxon>
        <taxon>Bacillota</taxon>
        <taxon>Bacilli</taxon>
        <taxon>Bacillales</taxon>
        <taxon>Caryophanaceae</taxon>
        <taxon>Sporosarcina</taxon>
    </lineage>
</organism>
<keyword evidence="5 8" id="KW-0808">Transferase</keyword>
<dbReference type="NCBIfam" id="TIGR00460">
    <property type="entry name" value="fmt"/>
    <property type="match status" value="1"/>
</dbReference>
<dbReference type="Pfam" id="PF00551">
    <property type="entry name" value="Formyl_trans_N"/>
    <property type="match status" value="1"/>
</dbReference>
<evidence type="ECO:0000256" key="6">
    <source>
        <dbReference type="ARBA" id="ARBA00022917"/>
    </source>
</evidence>
<dbReference type="GO" id="GO:0004479">
    <property type="term" value="F:methionyl-tRNA formyltransferase activity"/>
    <property type="evidence" value="ECO:0007669"/>
    <property type="project" value="UniProtKB-EC"/>
</dbReference>
<evidence type="ECO:0000256" key="8">
    <source>
        <dbReference type="HAMAP-Rule" id="MF_00182"/>
    </source>
</evidence>
<dbReference type="CDD" id="cd08704">
    <property type="entry name" value="Met_tRNA_FMT_C"/>
    <property type="match status" value="1"/>
</dbReference>
<evidence type="ECO:0000256" key="1">
    <source>
        <dbReference type="ARBA" id="ARBA00002606"/>
    </source>
</evidence>
<evidence type="ECO:0000313" key="12">
    <source>
        <dbReference type="Proteomes" id="UP001280629"/>
    </source>
</evidence>
<dbReference type="InterPro" id="IPR036477">
    <property type="entry name" value="Formyl_transf_N_sf"/>
</dbReference>
<protein>
    <recommendedName>
        <fullName evidence="4 8">Methionyl-tRNA formyltransferase</fullName>
        <ecNumber evidence="3 8">2.1.2.9</ecNumber>
    </recommendedName>
</protein>
<dbReference type="EMBL" id="JAUBDH010000002">
    <property type="protein sequence ID" value="MDW0109279.1"/>
    <property type="molecule type" value="Genomic_DNA"/>
</dbReference>
<dbReference type="InterPro" id="IPR001555">
    <property type="entry name" value="GART_AS"/>
</dbReference>
<feature type="domain" description="Formyl transferase N-terminal" evidence="9">
    <location>
        <begin position="4"/>
        <end position="177"/>
    </location>
</feature>
<gene>
    <name evidence="8 11" type="primary">fmt</name>
    <name evidence="11" type="ORF">QT716_04330</name>
</gene>
<dbReference type="EC" id="2.1.2.9" evidence="3 8"/>
<evidence type="ECO:0000256" key="3">
    <source>
        <dbReference type="ARBA" id="ARBA00012261"/>
    </source>
</evidence>
<dbReference type="InterPro" id="IPR044135">
    <property type="entry name" value="Met-tRNA-FMT_C"/>
</dbReference>
<dbReference type="PANTHER" id="PTHR11138:SF5">
    <property type="entry name" value="METHIONYL-TRNA FORMYLTRANSFERASE, MITOCHONDRIAL"/>
    <property type="match status" value="1"/>
</dbReference>
<evidence type="ECO:0000256" key="2">
    <source>
        <dbReference type="ARBA" id="ARBA00010699"/>
    </source>
</evidence>
<evidence type="ECO:0000259" key="9">
    <source>
        <dbReference type="Pfam" id="PF00551"/>
    </source>
</evidence>
<feature type="binding site" evidence="8">
    <location>
        <begin position="110"/>
        <end position="113"/>
    </location>
    <ligand>
        <name>(6S)-5,6,7,8-tetrahydrofolate</name>
        <dbReference type="ChEBI" id="CHEBI:57453"/>
    </ligand>
</feature>
<dbReference type="SUPFAM" id="SSF53328">
    <property type="entry name" value="Formyltransferase"/>
    <property type="match status" value="1"/>
</dbReference>
<dbReference type="Gene3D" id="3.40.50.170">
    <property type="entry name" value="Formyl transferase, N-terminal domain"/>
    <property type="match status" value="1"/>
</dbReference>
<dbReference type="InterPro" id="IPR011034">
    <property type="entry name" value="Formyl_transferase-like_C_sf"/>
</dbReference>
<accession>A0ABU4FX39</accession>
<comment type="caution">
    <text evidence="11">The sequence shown here is derived from an EMBL/GenBank/DDBJ whole genome shotgun (WGS) entry which is preliminary data.</text>
</comment>
<reference evidence="11 12" key="1">
    <citation type="submission" date="2023-06" db="EMBL/GenBank/DDBJ databases">
        <title>Sporosarcina sp. nov., isolated from Korean traditional fermented seafood 'Jeotgal'.</title>
        <authorList>
            <person name="Yang A.-I."/>
            <person name="Shin N.-R."/>
        </authorList>
    </citation>
    <scope>NUCLEOTIDE SEQUENCE [LARGE SCALE GENOMIC DNA]</scope>
    <source>
        <strain evidence="11 12">KCTC3840</strain>
    </source>
</reference>
<dbReference type="InterPro" id="IPR005793">
    <property type="entry name" value="Formyl_trans_C"/>
</dbReference>
<keyword evidence="12" id="KW-1185">Reference proteome</keyword>